<protein>
    <recommendedName>
        <fullName evidence="3">DUF3158 family protein</fullName>
    </recommendedName>
</protein>
<sequence length="151" mass="17118">MISWLPLTDSDYDLTARKSSLKGLLMAFKGKGEVAALIEEINQTRDQLCTMQNRLVQSVYTLPVRYLPLILTRNPARSGATFLRWRNLANNRSGTPALQEILQQPETTSALKNGLMTIEYERQIINSQVSVMTFILRQLRSINSPVILLQP</sequence>
<evidence type="ECO:0008006" key="3">
    <source>
        <dbReference type="Google" id="ProtNLM"/>
    </source>
</evidence>
<dbReference type="EMBL" id="JAGGMQ010000001">
    <property type="protein sequence ID" value="MBP2170732.1"/>
    <property type="molecule type" value="Genomic_DNA"/>
</dbReference>
<accession>A0ABS4PDL8</accession>
<name>A0ABS4PDL8_9GAMM</name>
<dbReference type="Pfam" id="PF11358">
    <property type="entry name" value="DUF3158"/>
    <property type="match status" value="1"/>
</dbReference>
<organism evidence="1 2">
    <name type="scientific">Winslowiella toletana</name>
    <dbReference type="NCBI Taxonomy" id="92490"/>
    <lineage>
        <taxon>Bacteria</taxon>
        <taxon>Pseudomonadati</taxon>
        <taxon>Pseudomonadota</taxon>
        <taxon>Gammaproteobacteria</taxon>
        <taxon>Enterobacterales</taxon>
        <taxon>Erwiniaceae</taxon>
        <taxon>Winslowiella</taxon>
    </lineage>
</organism>
<evidence type="ECO:0000313" key="2">
    <source>
        <dbReference type="Proteomes" id="UP001195624"/>
    </source>
</evidence>
<reference evidence="2" key="1">
    <citation type="submission" date="2023-07" db="EMBL/GenBank/DDBJ databases">
        <title>Genome mining of underrepresented organisms for secondary metabolites.</title>
        <authorList>
            <person name="D'Agostino P.M."/>
        </authorList>
    </citation>
    <scope>NUCLEOTIDE SEQUENCE [LARGE SCALE GENOMIC DNA]</scope>
    <source>
        <strain evidence="2">WS4403</strain>
    </source>
</reference>
<evidence type="ECO:0000313" key="1">
    <source>
        <dbReference type="EMBL" id="MBP2170732.1"/>
    </source>
</evidence>
<dbReference type="Proteomes" id="UP001195624">
    <property type="component" value="Unassembled WGS sequence"/>
</dbReference>
<proteinExistence type="predicted"/>
<gene>
    <name evidence="1" type="ORF">J2125_003924</name>
</gene>
<keyword evidence="2" id="KW-1185">Reference proteome</keyword>
<dbReference type="InterPro" id="IPR021502">
    <property type="entry name" value="DUF3158"/>
</dbReference>
<dbReference type="RefSeq" id="WP_017802579.1">
    <property type="nucleotide sequence ID" value="NZ_JAGGMQ010000001.1"/>
</dbReference>
<comment type="caution">
    <text evidence="1">The sequence shown here is derived from an EMBL/GenBank/DDBJ whole genome shotgun (WGS) entry which is preliminary data.</text>
</comment>